<reference evidence="5" key="1">
    <citation type="submission" date="2019-05" db="EMBL/GenBank/DDBJ databases">
        <title>Flavobacterium profundi sp. nov., isolated from a deep-sea seamount.</title>
        <authorList>
            <person name="Zhang D.-C."/>
        </authorList>
    </citation>
    <scope>NUCLEOTIDE SEQUENCE [LARGE SCALE GENOMIC DNA]</scope>
    <source>
        <strain evidence="5">TP390</strain>
    </source>
</reference>
<dbReference type="Gene3D" id="3.50.50.60">
    <property type="entry name" value="FAD/NAD(P)-binding domain"/>
    <property type="match status" value="1"/>
</dbReference>
<dbReference type="OrthoDB" id="1199853at2"/>
<dbReference type="InterPro" id="IPR036188">
    <property type="entry name" value="FAD/NAD-bd_sf"/>
</dbReference>
<dbReference type="SUPFAM" id="SSF51905">
    <property type="entry name" value="FAD/NAD(P)-binding domain"/>
    <property type="match status" value="1"/>
</dbReference>
<dbReference type="InterPro" id="IPR023753">
    <property type="entry name" value="FAD/NAD-binding_dom"/>
</dbReference>
<keyword evidence="5" id="KW-1185">Reference proteome</keyword>
<evidence type="ECO:0000256" key="1">
    <source>
        <dbReference type="ARBA" id="ARBA00022630"/>
    </source>
</evidence>
<keyword evidence="2" id="KW-0560">Oxidoreductase</keyword>
<dbReference type="InterPro" id="IPR050097">
    <property type="entry name" value="Ferredoxin-NADP_redctase_2"/>
</dbReference>
<dbReference type="EMBL" id="WQLW01000004">
    <property type="protein sequence ID" value="MVO08866.1"/>
    <property type="molecule type" value="Genomic_DNA"/>
</dbReference>
<dbReference type="PANTHER" id="PTHR48105">
    <property type="entry name" value="THIOREDOXIN REDUCTASE 1-RELATED-RELATED"/>
    <property type="match status" value="1"/>
</dbReference>
<dbReference type="AlphaFoldDB" id="A0A6I4IS21"/>
<dbReference type="RefSeq" id="WP_140997262.1">
    <property type="nucleotide sequence ID" value="NZ_VDCZ01000004.1"/>
</dbReference>
<dbReference type="GO" id="GO:0016491">
    <property type="term" value="F:oxidoreductase activity"/>
    <property type="evidence" value="ECO:0007669"/>
    <property type="project" value="UniProtKB-KW"/>
</dbReference>
<evidence type="ECO:0000256" key="2">
    <source>
        <dbReference type="ARBA" id="ARBA00023002"/>
    </source>
</evidence>
<dbReference type="Proteomes" id="UP000431264">
    <property type="component" value="Unassembled WGS sequence"/>
</dbReference>
<organism evidence="4 5">
    <name type="scientific">Flavobacterium profundi</name>
    <dbReference type="NCBI Taxonomy" id="1774945"/>
    <lineage>
        <taxon>Bacteria</taxon>
        <taxon>Pseudomonadati</taxon>
        <taxon>Bacteroidota</taxon>
        <taxon>Flavobacteriia</taxon>
        <taxon>Flavobacteriales</taxon>
        <taxon>Flavobacteriaceae</taxon>
        <taxon>Flavobacterium</taxon>
    </lineage>
</organism>
<proteinExistence type="predicted"/>
<accession>A0A6I4IS21</accession>
<name>A0A6I4IS21_9FLAO</name>
<evidence type="ECO:0000313" key="4">
    <source>
        <dbReference type="EMBL" id="MVO08866.1"/>
    </source>
</evidence>
<keyword evidence="1" id="KW-0285">Flavoprotein</keyword>
<feature type="domain" description="FAD/NAD(P)-binding" evidence="3">
    <location>
        <begin position="2"/>
        <end position="155"/>
    </location>
</feature>
<gene>
    <name evidence="4" type="ORF">GOQ30_06770</name>
</gene>
<sequence>MYDVLIIGGGVSGVSCALVLGSAYTKPFGSDKKIGLIAHQKASSLQNGVYNNVYGIPPGKLGSELLEESLEHLQQLYPHVTQIEKEKVLKIEGSVGNFTIKTNKNEYHSKLIVIAIGSGSPFLIEGLETYVIPHKKALAIKNRIQLENDDHLVKAGVYVCGTLAGHRSQLSIAAGSGASVAGDILTLWNEGNPAQVHDAIDK</sequence>
<evidence type="ECO:0000313" key="5">
    <source>
        <dbReference type="Proteomes" id="UP000431264"/>
    </source>
</evidence>
<dbReference type="Pfam" id="PF07992">
    <property type="entry name" value="Pyr_redox_2"/>
    <property type="match status" value="1"/>
</dbReference>
<protein>
    <submittedName>
        <fullName evidence="4">NAD(P)/FAD-dependent oxidoreductase</fullName>
    </submittedName>
</protein>
<dbReference type="PRINTS" id="PR00469">
    <property type="entry name" value="PNDRDTASEII"/>
</dbReference>
<comment type="caution">
    <text evidence="4">The sequence shown here is derived from an EMBL/GenBank/DDBJ whole genome shotgun (WGS) entry which is preliminary data.</text>
</comment>
<evidence type="ECO:0000259" key="3">
    <source>
        <dbReference type="Pfam" id="PF07992"/>
    </source>
</evidence>